<sequence>MLLFVEFILKNSIIPIYLNDEMLLKCETYCCFHLYLYGGVEVHVIGGNCLPKSIKTPPKNKPIDEETNTATYLYTPPKYRGSSANKDPTPVHSAVSGVRVSRQVISTTLTCNHQVYQHLSGVSSEQRSYFHDSDLQVCHQISYFEMNRKI</sequence>
<accession>A0AAV0YWT2</accession>
<dbReference type="EMBL" id="OX451736">
    <property type="protein sequence ID" value="CAI8589443.1"/>
    <property type="molecule type" value="Genomic_DNA"/>
</dbReference>
<evidence type="ECO:0000313" key="1">
    <source>
        <dbReference type="EMBL" id="CAI8589443.1"/>
    </source>
</evidence>
<proteinExistence type="predicted"/>
<dbReference type="Proteomes" id="UP001157006">
    <property type="component" value="Chromosome 1L"/>
</dbReference>
<reference evidence="1 2" key="1">
    <citation type="submission" date="2023-01" db="EMBL/GenBank/DDBJ databases">
        <authorList>
            <person name="Kreplak J."/>
        </authorList>
    </citation>
    <scope>NUCLEOTIDE SEQUENCE [LARGE SCALE GENOMIC DNA]</scope>
</reference>
<protein>
    <submittedName>
        <fullName evidence="1">Uncharacterized protein</fullName>
    </submittedName>
</protein>
<dbReference type="AlphaFoldDB" id="A0AAV0YWT2"/>
<gene>
    <name evidence="1" type="ORF">VFH_I393160</name>
</gene>
<name>A0AAV0YWT2_VICFA</name>
<evidence type="ECO:0000313" key="2">
    <source>
        <dbReference type="Proteomes" id="UP001157006"/>
    </source>
</evidence>
<organism evidence="1 2">
    <name type="scientific">Vicia faba</name>
    <name type="common">Broad bean</name>
    <name type="synonym">Faba vulgaris</name>
    <dbReference type="NCBI Taxonomy" id="3906"/>
    <lineage>
        <taxon>Eukaryota</taxon>
        <taxon>Viridiplantae</taxon>
        <taxon>Streptophyta</taxon>
        <taxon>Embryophyta</taxon>
        <taxon>Tracheophyta</taxon>
        <taxon>Spermatophyta</taxon>
        <taxon>Magnoliopsida</taxon>
        <taxon>eudicotyledons</taxon>
        <taxon>Gunneridae</taxon>
        <taxon>Pentapetalae</taxon>
        <taxon>rosids</taxon>
        <taxon>fabids</taxon>
        <taxon>Fabales</taxon>
        <taxon>Fabaceae</taxon>
        <taxon>Papilionoideae</taxon>
        <taxon>50 kb inversion clade</taxon>
        <taxon>NPAAA clade</taxon>
        <taxon>Hologalegina</taxon>
        <taxon>IRL clade</taxon>
        <taxon>Fabeae</taxon>
        <taxon>Vicia</taxon>
    </lineage>
</organism>
<keyword evidence="2" id="KW-1185">Reference proteome</keyword>